<gene>
    <name evidence="1" type="ORF">AYJ54_20470</name>
</gene>
<accession>A0A176YJL6</accession>
<dbReference type="OrthoDB" id="2936081at2"/>
<protein>
    <recommendedName>
        <fullName evidence="3">DUF2750 domain-containing protein</fullName>
    </recommendedName>
</protein>
<dbReference type="InterPro" id="IPR021284">
    <property type="entry name" value="DUF2750"/>
</dbReference>
<comment type="caution">
    <text evidence="1">The sequence shown here is derived from an EMBL/GenBank/DDBJ whole genome shotgun (WGS) entry which is preliminary data.</text>
</comment>
<dbReference type="Proteomes" id="UP000076959">
    <property type="component" value="Unassembled WGS sequence"/>
</dbReference>
<dbReference type="EMBL" id="LUUB01000078">
    <property type="protein sequence ID" value="OAF06066.1"/>
    <property type="molecule type" value="Genomic_DNA"/>
</dbReference>
<dbReference type="Pfam" id="PF11042">
    <property type="entry name" value="DUF2750"/>
    <property type="match status" value="1"/>
</dbReference>
<proteinExistence type="predicted"/>
<reference evidence="1 2" key="1">
    <citation type="submission" date="2016-03" db="EMBL/GenBank/DDBJ databases">
        <title>Draft Genome Sequence of the Strain BR 10245 (Bradyrhizobium sp.) isolated from nodules of Centrolobium paraense.</title>
        <authorList>
            <person name="Simoes-Araujo J.L.Sr."/>
            <person name="Barauna A.C."/>
            <person name="Silva K."/>
            <person name="Zilli J.E."/>
        </authorList>
    </citation>
    <scope>NUCLEOTIDE SEQUENCE [LARGE SCALE GENOMIC DNA]</scope>
    <source>
        <strain evidence="1 2">BR 10245</strain>
    </source>
</reference>
<evidence type="ECO:0000313" key="2">
    <source>
        <dbReference type="Proteomes" id="UP000076959"/>
    </source>
</evidence>
<dbReference type="RefSeq" id="WP_063703052.1">
    <property type="nucleotide sequence ID" value="NZ_LUUB01000078.1"/>
</dbReference>
<keyword evidence="2" id="KW-1185">Reference proteome</keyword>
<evidence type="ECO:0000313" key="1">
    <source>
        <dbReference type="EMBL" id="OAF06066.1"/>
    </source>
</evidence>
<organism evidence="1 2">
    <name type="scientific">Bradyrhizobium centrolobii</name>
    <dbReference type="NCBI Taxonomy" id="1505087"/>
    <lineage>
        <taxon>Bacteria</taxon>
        <taxon>Pseudomonadati</taxon>
        <taxon>Pseudomonadota</taxon>
        <taxon>Alphaproteobacteria</taxon>
        <taxon>Hyphomicrobiales</taxon>
        <taxon>Nitrobacteraceae</taxon>
        <taxon>Bradyrhizobium</taxon>
    </lineage>
</organism>
<sequence length="127" mass="14025">MKVNPKQMEAVLALSGAKRFEHFIKVIADWQEAWGLCKDGWALAAADDGTTVFPLWPAKDYALVCATNEWDGYEPRSITLADLIEVLLPKLKRDGVLPGVFFTPTSKGVTPSVDDLKSALEAELQNY</sequence>
<evidence type="ECO:0008006" key="3">
    <source>
        <dbReference type="Google" id="ProtNLM"/>
    </source>
</evidence>
<name>A0A176YJL6_9BRAD</name>
<dbReference type="AlphaFoldDB" id="A0A176YJL6"/>